<accession>A0A1J5T9L9</accession>
<dbReference type="CDD" id="cd10032">
    <property type="entry name" value="UDG-F6_HDG"/>
    <property type="match status" value="1"/>
</dbReference>
<dbReference type="Gene3D" id="3.40.470.10">
    <property type="entry name" value="Uracil-DNA glycosylase-like domain"/>
    <property type="match status" value="1"/>
</dbReference>
<dbReference type="InterPro" id="IPR036895">
    <property type="entry name" value="Uracil-DNA_glycosylase-like_sf"/>
</dbReference>
<organism evidence="2">
    <name type="scientific">mine drainage metagenome</name>
    <dbReference type="NCBI Taxonomy" id="410659"/>
    <lineage>
        <taxon>unclassified sequences</taxon>
        <taxon>metagenomes</taxon>
        <taxon>ecological metagenomes</taxon>
    </lineage>
</organism>
<gene>
    <name evidence="2" type="ORF">GALL_26390</name>
</gene>
<dbReference type="InterPro" id="IPR026353">
    <property type="entry name" value="Hypoxan-DNA_Glyclase"/>
</dbReference>
<evidence type="ECO:0000313" key="2">
    <source>
        <dbReference type="EMBL" id="OIR16819.1"/>
    </source>
</evidence>
<dbReference type="SMART" id="SM00986">
    <property type="entry name" value="UDG"/>
    <property type="match status" value="1"/>
</dbReference>
<protein>
    <submittedName>
        <fullName evidence="2">Uracil DNA glycosylase superfamily protein</fullName>
    </submittedName>
</protein>
<dbReference type="SUPFAM" id="SSF52141">
    <property type="entry name" value="Uracil-DNA glycosylase-like"/>
    <property type="match status" value="1"/>
</dbReference>
<evidence type="ECO:0000259" key="1">
    <source>
        <dbReference type="SMART" id="SM00986"/>
    </source>
</evidence>
<dbReference type="AlphaFoldDB" id="A0A1J5T9L9"/>
<reference evidence="2" key="1">
    <citation type="submission" date="2016-10" db="EMBL/GenBank/DDBJ databases">
        <title>Sequence of Gallionella enrichment culture.</title>
        <authorList>
            <person name="Poehlein A."/>
            <person name="Muehling M."/>
            <person name="Daniel R."/>
        </authorList>
    </citation>
    <scope>NUCLEOTIDE SEQUENCE</scope>
</reference>
<sequence>MPHIHSFAPVGDGKATVLILGSMPGRESLRQHQYYAHPQNAFWKIMGELVGAHPSLPYAARLDALRSSGIALWDVLASCVRESSLDTHIRAETANDFAAFFARHPRIKRVYFNGAKAEQSFRRFVLGKQELPALEFMRLPSTSPAHAGMRYADKLQAWQAVTQF</sequence>
<dbReference type="EMBL" id="MLJW01000006">
    <property type="protein sequence ID" value="OIR16819.1"/>
    <property type="molecule type" value="Genomic_DNA"/>
</dbReference>
<dbReference type="InterPro" id="IPR005122">
    <property type="entry name" value="Uracil-DNA_glycosylase-like"/>
</dbReference>
<dbReference type="SMART" id="SM00987">
    <property type="entry name" value="UreE_C"/>
    <property type="match status" value="1"/>
</dbReference>
<dbReference type="Pfam" id="PF03167">
    <property type="entry name" value="UDG"/>
    <property type="match status" value="1"/>
</dbReference>
<dbReference type="NCBIfam" id="TIGR04274">
    <property type="entry name" value="hypoxanDNAglyco"/>
    <property type="match status" value="1"/>
</dbReference>
<proteinExistence type="predicted"/>
<comment type="caution">
    <text evidence="2">The sequence shown here is derived from an EMBL/GenBank/DDBJ whole genome shotgun (WGS) entry which is preliminary data.</text>
</comment>
<name>A0A1J5T9L9_9ZZZZ</name>
<feature type="domain" description="Uracil-DNA glycosylase-like" evidence="1">
    <location>
        <begin position="8"/>
        <end position="162"/>
    </location>
</feature>